<protein>
    <submittedName>
        <fullName evidence="1">Uncharacterized protein</fullName>
    </submittedName>
</protein>
<name>A0A1H7FC33_9FIRM</name>
<evidence type="ECO:0000313" key="2">
    <source>
        <dbReference type="Proteomes" id="UP000182321"/>
    </source>
</evidence>
<keyword evidence="2" id="KW-1185">Reference proteome</keyword>
<dbReference type="EMBL" id="FNZX01000003">
    <property type="protein sequence ID" value="SEK21962.1"/>
    <property type="molecule type" value="Genomic_DNA"/>
</dbReference>
<proteinExistence type="predicted"/>
<dbReference type="Proteomes" id="UP000182321">
    <property type="component" value="Unassembled WGS sequence"/>
</dbReference>
<evidence type="ECO:0000313" key="1">
    <source>
        <dbReference type="EMBL" id="SEK21962.1"/>
    </source>
</evidence>
<gene>
    <name evidence="1" type="ORF">SAMN02910377_00353</name>
</gene>
<organism evidence="1 2">
    <name type="scientific">Pseudobutyrivibrio ruminis</name>
    <dbReference type="NCBI Taxonomy" id="46206"/>
    <lineage>
        <taxon>Bacteria</taxon>
        <taxon>Bacillati</taxon>
        <taxon>Bacillota</taxon>
        <taxon>Clostridia</taxon>
        <taxon>Lachnospirales</taxon>
        <taxon>Lachnospiraceae</taxon>
        <taxon>Pseudobutyrivibrio</taxon>
    </lineage>
</organism>
<dbReference type="AlphaFoldDB" id="A0A1H7FC33"/>
<accession>A0A1H7FC33</accession>
<sequence>MEFVFNTFYLSSAEYAKIVGEINTNYSKYEGLAFAVHASYGINNRAYWYYFENHGYDNYNIYMRVEM</sequence>
<reference evidence="2" key="1">
    <citation type="submission" date="2016-10" db="EMBL/GenBank/DDBJ databases">
        <authorList>
            <person name="Varghese N."/>
        </authorList>
    </citation>
    <scope>NUCLEOTIDE SEQUENCE [LARGE SCALE GENOMIC DNA]</scope>
    <source>
        <strain evidence="2">ACV-9</strain>
    </source>
</reference>